<dbReference type="SUPFAM" id="SSF55785">
    <property type="entry name" value="PYP-like sensor domain (PAS domain)"/>
    <property type="match status" value="3"/>
</dbReference>
<protein>
    <recommendedName>
        <fullName evidence="2">histidine kinase</fullName>
        <ecNumber evidence="2">2.7.13.3</ecNumber>
    </recommendedName>
</protein>
<dbReference type="InterPro" id="IPR036890">
    <property type="entry name" value="HATPase_C_sf"/>
</dbReference>
<evidence type="ECO:0000256" key="2">
    <source>
        <dbReference type="ARBA" id="ARBA00012438"/>
    </source>
</evidence>
<feature type="domain" description="PAC" evidence="8">
    <location>
        <begin position="207"/>
        <end position="259"/>
    </location>
</feature>
<keyword evidence="3" id="KW-0597">Phosphoprotein</keyword>
<dbReference type="EMBL" id="CP000482">
    <property type="protein sequence ID" value="ABK99611.1"/>
    <property type="molecule type" value="Genomic_DNA"/>
</dbReference>
<dbReference type="Pfam" id="PF08448">
    <property type="entry name" value="PAS_4"/>
    <property type="match status" value="1"/>
</dbReference>
<dbReference type="CDD" id="cd00130">
    <property type="entry name" value="PAS"/>
    <property type="match status" value="2"/>
</dbReference>
<dbReference type="GO" id="GO:0006355">
    <property type="term" value="P:regulation of DNA-templated transcription"/>
    <property type="evidence" value="ECO:0007669"/>
    <property type="project" value="InterPro"/>
</dbReference>
<dbReference type="InterPro" id="IPR005467">
    <property type="entry name" value="His_kinase_dom"/>
</dbReference>
<dbReference type="InterPro" id="IPR001610">
    <property type="entry name" value="PAC"/>
</dbReference>
<evidence type="ECO:0000256" key="3">
    <source>
        <dbReference type="ARBA" id="ARBA00022553"/>
    </source>
</evidence>
<evidence type="ECO:0000313" key="9">
    <source>
        <dbReference type="EMBL" id="ABK99611.1"/>
    </source>
</evidence>
<name>A1AQJ1_PELPD</name>
<dbReference type="SUPFAM" id="SSF47384">
    <property type="entry name" value="Homodimeric domain of signal transducing histidine kinase"/>
    <property type="match status" value="1"/>
</dbReference>
<dbReference type="PROSITE" id="PS50109">
    <property type="entry name" value="HIS_KIN"/>
    <property type="match status" value="1"/>
</dbReference>
<dbReference type="GO" id="GO:0000155">
    <property type="term" value="F:phosphorelay sensor kinase activity"/>
    <property type="evidence" value="ECO:0007669"/>
    <property type="project" value="InterPro"/>
</dbReference>
<dbReference type="InterPro" id="IPR035965">
    <property type="entry name" value="PAS-like_dom_sf"/>
</dbReference>
<dbReference type="HOGENOM" id="CLU_000445_114_39_7"/>
<evidence type="ECO:0000256" key="1">
    <source>
        <dbReference type="ARBA" id="ARBA00000085"/>
    </source>
</evidence>
<sequence length="653" mass="73664">MDASRNSGCSSPKQLMHSILQAIPDLISVVDTDFKIVYSNWRGGHEYAAPNRRKQNRHCYEVYYPDLNGRCDPCHLVQVFETGMSIVAEKFNPRVGYLEIHAFPIFDASGTVVMAGEYLRNISDRKHAEDALRGANQMLEALVNASPPAILTLDLDLNLTLWNPAAERMFGWKIDEVLGKSYPIVSIELMEELKENIRRLNRGEERQSMETRRLHRDGHFIDVSLSTAPMLNSEGGTIGYVAIMADISERKQAQQALRESEANYRAIFDAANDATFVFDVETGAMLDVNLKMCQMYGYLREEVLLLNVEQLSAGFPPYTFQDLMKLIWKTKRDQSHLFEWLAKDRSGRLFWVEVNMKGAVIGGEYKVLAVVRDISARKAAEEENRIMQERLLQANKMAAIGTLASGIAHEINNPNNYILSNAQFLSDIWPEINRVLTRYAEENGEFFLGKLGYGEAAAMIPKMLTGLTEGAYRIKGIVTGLKDFARQEKTRLDKPVDINKVIEAALSMLHNKIKQHTDNFSCSLDKALPPVRGRFRQLEQVIVNLTMNALESLPSRDRAVSIQTSYSQYLEQITIRVEDQGIGMTEEVQKAIFDPFFTTKLDRGGTGLGLSINFTIVKEHNGIIECDSSPGKGTVFYVRIPALRFEPEENGLP</sequence>
<feature type="domain" description="PAS" evidence="7">
    <location>
        <begin position="260"/>
        <end position="304"/>
    </location>
</feature>
<evidence type="ECO:0000259" key="7">
    <source>
        <dbReference type="PROSITE" id="PS50112"/>
    </source>
</evidence>
<dbReference type="Gene3D" id="3.30.565.10">
    <property type="entry name" value="Histidine kinase-like ATPase, C-terminal domain"/>
    <property type="match status" value="1"/>
</dbReference>
<proteinExistence type="predicted"/>
<feature type="domain" description="Histidine kinase" evidence="6">
    <location>
        <begin position="406"/>
        <end position="644"/>
    </location>
</feature>
<dbReference type="eggNOG" id="COG4191">
    <property type="taxonomic scope" value="Bacteria"/>
</dbReference>
<reference evidence="9 10" key="1">
    <citation type="submission" date="2006-10" db="EMBL/GenBank/DDBJ databases">
        <title>Complete sequence of chromosome of Pelobacter propionicus DSM 2379.</title>
        <authorList>
            <consortium name="US DOE Joint Genome Institute"/>
            <person name="Copeland A."/>
            <person name="Lucas S."/>
            <person name="Lapidus A."/>
            <person name="Barry K."/>
            <person name="Detter J.C."/>
            <person name="Glavina del Rio T."/>
            <person name="Hammon N."/>
            <person name="Israni S."/>
            <person name="Dalin E."/>
            <person name="Tice H."/>
            <person name="Pitluck S."/>
            <person name="Saunders E."/>
            <person name="Brettin T."/>
            <person name="Bruce D."/>
            <person name="Han C."/>
            <person name="Tapia R."/>
            <person name="Schmutz J."/>
            <person name="Larimer F."/>
            <person name="Land M."/>
            <person name="Hauser L."/>
            <person name="Kyrpides N."/>
            <person name="Kim E."/>
            <person name="Lovley D."/>
            <person name="Richardson P."/>
        </authorList>
    </citation>
    <scope>NUCLEOTIDE SEQUENCE [LARGE SCALE GENOMIC DNA]</scope>
    <source>
        <strain evidence="10">DSM 2379 / NBRC 103807 / OttBd1</strain>
    </source>
</reference>
<dbReference type="InterPro" id="IPR000014">
    <property type="entry name" value="PAS"/>
</dbReference>
<dbReference type="AlphaFoldDB" id="A1AQJ1"/>
<dbReference type="InterPro" id="IPR000700">
    <property type="entry name" value="PAS-assoc_C"/>
</dbReference>
<evidence type="ECO:0000256" key="5">
    <source>
        <dbReference type="ARBA" id="ARBA00022777"/>
    </source>
</evidence>
<dbReference type="PRINTS" id="PR00344">
    <property type="entry name" value="BCTRLSENSOR"/>
</dbReference>
<evidence type="ECO:0000313" key="10">
    <source>
        <dbReference type="Proteomes" id="UP000006732"/>
    </source>
</evidence>
<accession>A1AQJ1</accession>
<dbReference type="InterPro" id="IPR013656">
    <property type="entry name" value="PAS_4"/>
</dbReference>
<dbReference type="OrthoDB" id="9777714at2"/>
<dbReference type="EC" id="2.7.13.3" evidence="2"/>
<dbReference type="NCBIfam" id="TIGR00229">
    <property type="entry name" value="sensory_box"/>
    <property type="match status" value="2"/>
</dbReference>
<dbReference type="InterPro" id="IPR004358">
    <property type="entry name" value="Sig_transdc_His_kin-like_C"/>
</dbReference>
<keyword evidence="10" id="KW-1185">Reference proteome</keyword>
<organism evidence="9 10">
    <name type="scientific">Pelobacter propionicus (strain DSM 2379 / NBRC 103807 / OttBd1)</name>
    <dbReference type="NCBI Taxonomy" id="338966"/>
    <lineage>
        <taxon>Bacteria</taxon>
        <taxon>Pseudomonadati</taxon>
        <taxon>Thermodesulfobacteriota</taxon>
        <taxon>Desulfuromonadia</taxon>
        <taxon>Desulfuromonadales</taxon>
        <taxon>Desulfuromonadaceae</taxon>
        <taxon>Pelobacter</taxon>
    </lineage>
</organism>
<dbReference type="RefSeq" id="WP_011735877.1">
    <property type="nucleotide sequence ID" value="NC_008609.1"/>
</dbReference>
<dbReference type="SMART" id="SM00091">
    <property type="entry name" value="PAS"/>
    <property type="match status" value="3"/>
</dbReference>
<dbReference type="Gene3D" id="1.10.287.130">
    <property type="match status" value="1"/>
</dbReference>
<dbReference type="InterPro" id="IPR052162">
    <property type="entry name" value="Sensor_kinase/Photoreceptor"/>
</dbReference>
<dbReference type="PANTHER" id="PTHR43304">
    <property type="entry name" value="PHYTOCHROME-LIKE PROTEIN CPH1"/>
    <property type="match status" value="1"/>
</dbReference>
<evidence type="ECO:0000256" key="4">
    <source>
        <dbReference type="ARBA" id="ARBA00022679"/>
    </source>
</evidence>
<dbReference type="Proteomes" id="UP000006732">
    <property type="component" value="Chromosome"/>
</dbReference>
<gene>
    <name evidence="9" type="ordered locus">Ppro_2003</name>
</gene>
<dbReference type="PROSITE" id="PS50112">
    <property type="entry name" value="PAS"/>
    <property type="match status" value="2"/>
</dbReference>
<comment type="catalytic activity">
    <reaction evidence="1">
        <text>ATP + protein L-histidine = ADP + protein N-phospho-L-histidine.</text>
        <dbReference type="EC" id="2.7.13.3"/>
    </reaction>
</comment>
<dbReference type="STRING" id="338966.Ppro_2003"/>
<keyword evidence="5 9" id="KW-0418">Kinase</keyword>
<dbReference type="Pfam" id="PF02518">
    <property type="entry name" value="HATPase_c"/>
    <property type="match status" value="1"/>
</dbReference>
<dbReference type="Pfam" id="PF13426">
    <property type="entry name" value="PAS_9"/>
    <property type="match status" value="1"/>
</dbReference>
<dbReference type="SUPFAM" id="SSF55874">
    <property type="entry name" value="ATPase domain of HSP90 chaperone/DNA topoisomerase II/histidine kinase"/>
    <property type="match status" value="1"/>
</dbReference>
<dbReference type="Gene3D" id="3.30.450.20">
    <property type="entry name" value="PAS domain"/>
    <property type="match status" value="3"/>
</dbReference>
<dbReference type="InterPro" id="IPR036097">
    <property type="entry name" value="HisK_dim/P_sf"/>
</dbReference>
<dbReference type="InterPro" id="IPR013767">
    <property type="entry name" value="PAS_fold"/>
</dbReference>
<evidence type="ECO:0000259" key="6">
    <source>
        <dbReference type="PROSITE" id="PS50109"/>
    </source>
</evidence>
<dbReference type="SMART" id="SM00387">
    <property type="entry name" value="HATPase_c"/>
    <property type="match status" value="1"/>
</dbReference>
<evidence type="ECO:0000259" key="8">
    <source>
        <dbReference type="PROSITE" id="PS50113"/>
    </source>
</evidence>
<feature type="domain" description="PAS" evidence="7">
    <location>
        <begin position="135"/>
        <end position="204"/>
    </location>
</feature>
<dbReference type="Pfam" id="PF00989">
    <property type="entry name" value="PAS"/>
    <property type="match status" value="1"/>
</dbReference>
<dbReference type="PROSITE" id="PS50113">
    <property type="entry name" value="PAC"/>
    <property type="match status" value="1"/>
</dbReference>
<dbReference type="PANTHER" id="PTHR43304:SF1">
    <property type="entry name" value="PAC DOMAIN-CONTAINING PROTEIN"/>
    <property type="match status" value="1"/>
</dbReference>
<dbReference type="InterPro" id="IPR003594">
    <property type="entry name" value="HATPase_dom"/>
</dbReference>
<keyword evidence="4" id="KW-0808">Transferase</keyword>
<dbReference type="KEGG" id="ppd:Ppro_2003"/>
<dbReference type="SMART" id="SM00086">
    <property type="entry name" value="PAC"/>
    <property type="match status" value="2"/>
</dbReference>
<dbReference type="eggNOG" id="COG3829">
    <property type="taxonomic scope" value="Bacteria"/>
</dbReference>